<proteinExistence type="predicted"/>
<protein>
    <submittedName>
        <fullName evidence="1">Uncharacterized protein</fullName>
    </submittedName>
</protein>
<name>A0AAD8AII4_DIPPU</name>
<evidence type="ECO:0000313" key="1">
    <source>
        <dbReference type="EMBL" id="KAJ9599355.1"/>
    </source>
</evidence>
<reference evidence="1" key="1">
    <citation type="journal article" date="2023" name="IScience">
        <title>Live-bearing cockroach genome reveals convergent evolutionary mechanisms linked to viviparity in insects and beyond.</title>
        <authorList>
            <person name="Fouks B."/>
            <person name="Harrison M.C."/>
            <person name="Mikhailova A.A."/>
            <person name="Marchal E."/>
            <person name="English S."/>
            <person name="Carruthers M."/>
            <person name="Jennings E.C."/>
            <person name="Chiamaka E.L."/>
            <person name="Frigard R.A."/>
            <person name="Pippel M."/>
            <person name="Attardo G.M."/>
            <person name="Benoit J.B."/>
            <person name="Bornberg-Bauer E."/>
            <person name="Tobe S.S."/>
        </authorList>
    </citation>
    <scope>NUCLEOTIDE SEQUENCE</scope>
    <source>
        <strain evidence="1">Stay&amp;Tobe</strain>
    </source>
</reference>
<keyword evidence="2" id="KW-1185">Reference proteome</keyword>
<dbReference type="AlphaFoldDB" id="A0AAD8AII4"/>
<dbReference type="Proteomes" id="UP001233999">
    <property type="component" value="Unassembled WGS sequence"/>
</dbReference>
<evidence type="ECO:0000313" key="2">
    <source>
        <dbReference type="Proteomes" id="UP001233999"/>
    </source>
</evidence>
<dbReference type="EMBL" id="JASPKZ010000815">
    <property type="protein sequence ID" value="KAJ9599355.1"/>
    <property type="molecule type" value="Genomic_DNA"/>
</dbReference>
<gene>
    <name evidence="1" type="ORF">L9F63_010176</name>
</gene>
<sequence length="238" mass="26979">AYQRKFQEVSSTVKKTNIIKMVKRNSSSLVPLEKHYCRASSKMRQYLPSHLSISKLCAAYNNNATSEFKVPYSYFYEPKDKIASAVYHRLNNTNFVKSSVVRLFADGFPVGVPIKKNKICDFYHELSIISPVVGAVFFRSAVKGSFFASSTSLLASFSRCFALFACNSCLYVFLSFAARSQVDQRCIAVGGFCDVCFEVPCNDDVSVLSCLGNDFYHNFHKHCVFYCHLWIHINAYDN</sequence>
<reference evidence="1" key="2">
    <citation type="submission" date="2023-05" db="EMBL/GenBank/DDBJ databases">
        <authorList>
            <person name="Fouks B."/>
        </authorList>
    </citation>
    <scope>NUCLEOTIDE SEQUENCE</scope>
    <source>
        <strain evidence="1">Stay&amp;Tobe</strain>
        <tissue evidence="1">Testes</tissue>
    </source>
</reference>
<organism evidence="1 2">
    <name type="scientific">Diploptera punctata</name>
    <name type="common">Pacific beetle cockroach</name>
    <dbReference type="NCBI Taxonomy" id="6984"/>
    <lineage>
        <taxon>Eukaryota</taxon>
        <taxon>Metazoa</taxon>
        <taxon>Ecdysozoa</taxon>
        <taxon>Arthropoda</taxon>
        <taxon>Hexapoda</taxon>
        <taxon>Insecta</taxon>
        <taxon>Pterygota</taxon>
        <taxon>Neoptera</taxon>
        <taxon>Polyneoptera</taxon>
        <taxon>Dictyoptera</taxon>
        <taxon>Blattodea</taxon>
        <taxon>Blaberoidea</taxon>
        <taxon>Blaberidae</taxon>
        <taxon>Diplopterinae</taxon>
        <taxon>Diploptera</taxon>
    </lineage>
</organism>
<accession>A0AAD8AII4</accession>
<feature type="non-terminal residue" evidence="1">
    <location>
        <position position="1"/>
    </location>
</feature>
<comment type="caution">
    <text evidence="1">The sequence shown here is derived from an EMBL/GenBank/DDBJ whole genome shotgun (WGS) entry which is preliminary data.</text>
</comment>